<gene>
    <name evidence="1" type="ORF">DCCM_3962</name>
</gene>
<accession>A0A2L2XFD9</accession>
<organism evidence="1 2">
    <name type="scientific">Desulfocucumis palustris</name>
    <dbReference type="NCBI Taxonomy" id="1898651"/>
    <lineage>
        <taxon>Bacteria</taxon>
        <taxon>Bacillati</taxon>
        <taxon>Bacillota</taxon>
        <taxon>Clostridia</taxon>
        <taxon>Eubacteriales</taxon>
        <taxon>Desulfocucumaceae</taxon>
        <taxon>Desulfocucumis</taxon>
    </lineage>
</organism>
<dbReference type="EMBL" id="BFAV01000150">
    <property type="protein sequence ID" value="GBF34842.1"/>
    <property type="molecule type" value="Genomic_DNA"/>
</dbReference>
<protein>
    <submittedName>
        <fullName evidence="1">Uncharacterized protein</fullName>
    </submittedName>
</protein>
<sequence length="44" mass="5050">MLFVNTFKHDNPSIILKFIESILGIIFSKVTCVNIMPHGRALKY</sequence>
<proteinExistence type="predicted"/>
<reference evidence="2" key="1">
    <citation type="submission" date="2018-02" db="EMBL/GenBank/DDBJ databases">
        <title>Genome sequence of Desulfocucumis palustris strain NAW-5.</title>
        <authorList>
            <person name="Watanabe M."/>
            <person name="Kojima H."/>
            <person name="Fukui M."/>
        </authorList>
    </citation>
    <scope>NUCLEOTIDE SEQUENCE [LARGE SCALE GENOMIC DNA]</scope>
    <source>
        <strain evidence="2">NAW-5</strain>
    </source>
</reference>
<keyword evidence="2" id="KW-1185">Reference proteome</keyword>
<dbReference type="Proteomes" id="UP000239549">
    <property type="component" value="Unassembled WGS sequence"/>
</dbReference>
<comment type="caution">
    <text evidence="1">The sequence shown here is derived from an EMBL/GenBank/DDBJ whole genome shotgun (WGS) entry which is preliminary data.</text>
</comment>
<dbReference type="AlphaFoldDB" id="A0A2L2XFD9"/>
<evidence type="ECO:0000313" key="1">
    <source>
        <dbReference type="EMBL" id="GBF34842.1"/>
    </source>
</evidence>
<evidence type="ECO:0000313" key="2">
    <source>
        <dbReference type="Proteomes" id="UP000239549"/>
    </source>
</evidence>
<name>A0A2L2XFD9_9FIRM</name>